<dbReference type="EMBL" id="QWJJ01000017">
    <property type="protein sequence ID" value="RII37439.1"/>
    <property type="molecule type" value="Genomic_DNA"/>
</dbReference>
<dbReference type="AlphaFoldDB" id="A0A399IYU7"/>
<comment type="caution">
    <text evidence="1">The sequence shown here is derived from an EMBL/GenBank/DDBJ whole genome shotgun (WGS) entry which is preliminary data.</text>
</comment>
<keyword evidence="2" id="KW-1185">Reference proteome</keyword>
<evidence type="ECO:0000313" key="2">
    <source>
        <dbReference type="Proteomes" id="UP000265848"/>
    </source>
</evidence>
<proteinExistence type="predicted"/>
<dbReference type="Proteomes" id="UP000265848">
    <property type="component" value="Unassembled WGS sequence"/>
</dbReference>
<organism evidence="1 2">
    <name type="scientific">Pseudooceanicola sediminis</name>
    <dbReference type="NCBI Taxonomy" id="2211117"/>
    <lineage>
        <taxon>Bacteria</taxon>
        <taxon>Pseudomonadati</taxon>
        <taxon>Pseudomonadota</taxon>
        <taxon>Alphaproteobacteria</taxon>
        <taxon>Rhodobacterales</taxon>
        <taxon>Paracoccaceae</taxon>
        <taxon>Pseudooceanicola</taxon>
    </lineage>
</organism>
<evidence type="ECO:0000313" key="1">
    <source>
        <dbReference type="EMBL" id="RII37439.1"/>
    </source>
</evidence>
<gene>
    <name evidence="1" type="ORF">DL237_17370</name>
</gene>
<accession>A0A399IYU7</accession>
<sequence length="126" mass="13595">MLGFPTVGLRDDPAIGAALTLAAGIFGGGVGPVDQAVAGCAQDSRGRRPHPNRGQRWQRDIGTLVPISGQTASGELRRSRFRVVIAMFLDMACPPRRAVHRQQRKKARARCLVVRAMAGLRQGRQA</sequence>
<reference evidence="1 2" key="1">
    <citation type="submission" date="2018-08" db="EMBL/GenBank/DDBJ databases">
        <title>Pseudooceanicola sediminis CY03 in the family Rhodobacteracea.</title>
        <authorList>
            <person name="Zhang Y.-J."/>
        </authorList>
    </citation>
    <scope>NUCLEOTIDE SEQUENCE [LARGE SCALE GENOMIC DNA]</scope>
    <source>
        <strain evidence="1 2">CY03</strain>
    </source>
</reference>
<name>A0A399IYU7_9RHOB</name>
<protein>
    <submittedName>
        <fullName evidence="1">Uncharacterized protein</fullName>
    </submittedName>
</protein>